<evidence type="ECO:0000313" key="2">
    <source>
        <dbReference type="EMBL" id="RNF83730.1"/>
    </source>
</evidence>
<feature type="transmembrane region" description="Helical" evidence="1">
    <location>
        <begin position="46"/>
        <end position="63"/>
    </location>
</feature>
<sequence>MSARFRRRDAQETFLQAFKFFALSSLSVIAFDALASVASVALGFPYSYTAFGSAALYIVLAFFAARMFGFWAAIALGVVMGITDVTIGWAVSWAIGPGRYDVGTLTPSDWIFTALFAAVLGAIYGLIGGSVGTFARRRRPAGEPQP</sequence>
<keyword evidence="3" id="KW-1185">Reference proteome</keyword>
<evidence type="ECO:0000313" key="3">
    <source>
        <dbReference type="Proteomes" id="UP000267049"/>
    </source>
</evidence>
<organism evidence="2 3">
    <name type="scientific">Montanilutibacter psychrotolerans</name>
    <dbReference type="NCBI Taxonomy" id="1327343"/>
    <lineage>
        <taxon>Bacteria</taxon>
        <taxon>Pseudomonadati</taxon>
        <taxon>Pseudomonadota</taxon>
        <taxon>Gammaproteobacteria</taxon>
        <taxon>Lysobacterales</taxon>
        <taxon>Lysobacteraceae</taxon>
        <taxon>Montanilutibacter</taxon>
    </lineage>
</organism>
<accession>A0A3M8SXZ9</accession>
<protein>
    <submittedName>
        <fullName evidence="2">Uncharacterized protein</fullName>
    </submittedName>
</protein>
<name>A0A3M8SXZ9_9GAMM</name>
<reference evidence="2 3" key="1">
    <citation type="submission" date="2018-11" db="EMBL/GenBank/DDBJ databases">
        <title>Lysobacter cryohumiis sp. nov., isolated from soil in the Tianshan Mountains, Xinjiang, China.</title>
        <authorList>
            <person name="Luo Y."/>
            <person name="Sheng H."/>
        </authorList>
    </citation>
    <scope>NUCLEOTIDE SEQUENCE [LARGE SCALE GENOMIC DNA]</scope>
    <source>
        <strain evidence="2 3">ZS60</strain>
    </source>
</reference>
<dbReference type="EMBL" id="RIBS01000004">
    <property type="protein sequence ID" value="RNF83730.1"/>
    <property type="molecule type" value="Genomic_DNA"/>
</dbReference>
<feature type="transmembrane region" description="Helical" evidence="1">
    <location>
        <begin position="20"/>
        <end position="40"/>
    </location>
</feature>
<dbReference type="AlphaFoldDB" id="A0A3M8SXZ9"/>
<comment type="caution">
    <text evidence="2">The sequence shown here is derived from an EMBL/GenBank/DDBJ whole genome shotgun (WGS) entry which is preliminary data.</text>
</comment>
<feature type="transmembrane region" description="Helical" evidence="1">
    <location>
        <begin position="111"/>
        <end position="135"/>
    </location>
</feature>
<feature type="transmembrane region" description="Helical" evidence="1">
    <location>
        <begin position="70"/>
        <end position="91"/>
    </location>
</feature>
<proteinExistence type="predicted"/>
<keyword evidence="1" id="KW-1133">Transmembrane helix</keyword>
<evidence type="ECO:0000256" key="1">
    <source>
        <dbReference type="SAM" id="Phobius"/>
    </source>
</evidence>
<keyword evidence="1" id="KW-0472">Membrane</keyword>
<keyword evidence="1" id="KW-0812">Transmembrane</keyword>
<gene>
    <name evidence="2" type="ORF">EER27_10170</name>
</gene>
<dbReference type="Proteomes" id="UP000267049">
    <property type="component" value="Unassembled WGS sequence"/>
</dbReference>